<dbReference type="SUPFAM" id="SSF82866">
    <property type="entry name" value="Multidrug efflux transporter AcrB transmembrane domain"/>
    <property type="match status" value="2"/>
</dbReference>
<name>C8VY84_DESAS</name>
<feature type="transmembrane region" description="Helical" evidence="1">
    <location>
        <begin position="13"/>
        <end position="32"/>
    </location>
</feature>
<dbReference type="InterPro" id="IPR027463">
    <property type="entry name" value="AcrB_DN_DC_subdom"/>
</dbReference>
<dbReference type="Gene3D" id="3.30.70.1320">
    <property type="entry name" value="Multidrug efflux transporter AcrB pore domain like"/>
    <property type="match status" value="1"/>
</dbReference>
<dbReference type="SUPFAM" id="SSF82693">
    <property type="entry name" value="Multidrug efflux transporter AcrB pore domain, PN1, PN2, PC1 and PC2 subdomains"/>
    <property type="match status" value="2"/>
</dbReference>
<dbReference type="PRINTS" id="PR00702">
    <property type="entry name" value="ACRIFLAVINRP"/>
</dbReference>
<feature type="transmembrane region" description="Helical" evidence="1">
    <location>
        <begin position="888"/>
        <end position="907"/>
    </location>
</feature>
<dbReference type="STRING" id="485916.Dtox_1925"/>
<dbReference type="Gene3D" id="3.30.70.1430">
    <property type="entry name" value="Multidrug efflux transporter AcrB pore domain"/>
    <property type="match status" value="2"/>
</dbReference>
<dbReference type="GO" id="GO:0005886">
    <property type="term" value="C:plasma membrane"/>
    <property type="evidence" value="ECO:0007669"/>
    <property type="project" value="TreeGrafter"/>
</dbReference>
<keyword evidence="1" id="KW-0472">Membrane</keyword>
<dbReference type="Gene3D" id="3.30.70.1440">
    <property type="entry name" value="Multidrug efflux transporter AcrB pore domain"/>
    <property type="match status" value="1"/>
</dbReference>
<dbReference type="OrthoDB" id="9757876at2"/>
<dbReference type="Gene3D" id="1.20.1640.10">
    <property type="entry name" value="Multidrug efflux transporter AcrB transmembrane domain"/>
    <property type="match status" value="2"/>
</dbReference>
<dbReference type="InterPro" id="IPR001036">
    <property type="entry name" value="Acrflvin-R"/>
</dbReference>
<feature type="transmembrane region" description="Helical" evidence="1">
    <location>
        <begin position="913"/>
        <end position="941"/>
    </location>
</feature>
<feature type="transmembrane region" description="Helical" evidence="1">
    <location>
        <begin position="962"/>
        <end position="984"/>
    </location>
</feature>
<keyword evidence="3" id="KW-1185">Reference proteome</keyword>
<keyword evidence="1" id="KW-0812">Transmembrane</keyword>
<dbReference type="PANTHER" id="PTHR32063:SF18">
    <property type="entry name" value="CATION EFFLUX SYSTEM PROTEIN"/>
    <property type="match status" value="1"/>
</dbReference>
<accession>C8VY84</accession>
<feature type="transmembrane region" description="Helical" evidence="1">
    <location>
        <begin position="461"/>
        <end position="486"/>
    </location>
</feature>
<protein>
    <submittedName>
        <fullName evidence="2">Acriflavin resistance protein</fullName>
    </submittedName>
</protein>
<feature type="transmembrane region" description="Helical" evidence="1">
    <location>
        <begin position="337"/>
        <end position="364"/>
    </location>
</feature>
<dbReference type="HOGENOM" id="CLU_002755_1_2_9"/>
<proteinExistence type="predicted"/>
<feature type="transmembrane region" description="Helical" evidence="1">
    <location>
        <begin position="861"/>
        <end position="881"/>
    </location>
</feature>
<dbReference type="GO" id="GO:0042910">
    <property type="term" value="F:xenobiotic transmembrane transporter activity"/>
    <property type="evidence" value="ECO:0007669"/>
    <property type="project" value="TreeGrafter"/>
</dbReference>
<dbReference type="RefSeq" id="WP_015757470.1">
    <property type="nucleotide sequence ID" value="NC_013216.1"/>
</dbReference>
<dbReference type="PANTHER" id="PTHR32063">
    <property type="match status" value="1"/>
</dbReference>
<dbReference type="Gene3D" id="3.30.2090.10">
    <property type="entry name" value="Multidrug efflux transporter AcrB TolC docking domain, DN and DC subdomains"/>
    <property type="match status" value="2"/>
</dbReference>
<dbReference type="Proteomes" id="UP000002217">
    <property type="component" value="Chromosome"/>
</dbReference>
<dbReference type="KEGG" id="dae:Dtox_1925"/>
<sequence length="1020" mass="111039">MGLIEAGLKYRKITLMFFIMAVILGIISFINMPRFEDPQIKVFMAQVQTVYPGASPEQVEALVTKPLEEKIDELKEVSKITSSSANGFSNIMVEIAPESDQKKAWDNMRQKVNEARLLLPSGAGEPEVNDEVNKTSCLIIHLIPPANLPVASIREIADDWKDSIKQVPGVEKIEVMGLPEQQVQIILDPSALAARRLSWTHLADALQKRNVSIPGGTLREGETGFMVEPSGEYSNLEEIKDTIIYQPVGGTAVKVKDVASVKLVHARNDVLVKSSDNSAVALAIFPKEGHTVFDVNEKVQAKIKEMKKDLPSGVEVQSVYDQSESVKKKFDELWRELLTGMGMVLLICVLGLHWQTAVMTALAIPVSVAVGFGPLASMGVDLQQMSLAALIIALGILVDDAIVVNDNIERHILLETDRYTAVLSGTREVAVSILTSTIATVAGFIPLILLRGNIGEFIRSLPLVVAVTMSASMVVSLWLVPIMRYWTAGRVKKNIREKAFGQSGPLGPFLNRLSTWYEALLSKCLKLPFLTVTVALLVSASTFMLIPIMGIQFFPYAEKSEFIIDINTPKSSSLHETEAVVGQVVRKVKEQIGVKEVFVYIGHQLPKFYYNELSGGRGETLTQLLVVSNQEPKETHQLAAKLRGELTGAIPGSRVTVRELEQGPPVGPPVSIRIKGDDLSELRTLADQVIDILKQVPGTVNVHDDMGSDTYSVKVNSSPELTARWGVAEKDIANSVRMAVDGLEISNYRKGDKLYPIVLRTSEAEDASLSNMSSIWVPSWKTGSILPLAQVATVDVGWNTGTINRHNLKRVINARAYTDGTLPDNIIKAASAKIAAIPIPKDYKIEYGGENEERDLAFAKIGKLSIVVLLLIYVIIAIQFYSLTKPAVILLSVFLAISGAVLGLYVTGTPLGFMALLGVVSLSGIVVRNGIMLVEFIEVGLKQELPLYGAILEAGKVRLRPILLTAATAVSALLPMAITGGSLWRPMAVSIISGLIFSTVLTLIVVPSVYLLITKRKLAG</sequence>
<reference evidence="2 3" key="1">
    <citation type="journal article" date="2009" name="Stand. Genomic Sci.">
        <title>Complete genome sequence of Desulfotomaculum acetoxidans type strain (5575).</title>
        <authorList>
            <person name="Spring S."/>
            <person name="Lapidus A."/>
            <person name="Schroder M."/>
            <person name="Gleim D."/>
            <person name="Sims D."/>
            <person name="Meincke L."/>
            <person name="Glavina Del Rio T."/>
            <person name="Tice H."/>
            <person name="Copeland A."/>
            <person name="Cheng J.F."/>
            <person name="Lucas S."/>
            <person name="Chen F."/>
            <person name="Nolan M."/>
            <person name="Bruce D."/>
            <person name="Goodwin L."/>
            <person name="Pitluck S."/>
            <person name="Ivanova N."/>
            <person name="Mavromatis K."/>
            <person name="Mikhailova N."/>
            <person name="Pati A."/>
            <person name="Chen A."/>
            <person name="Palaniappan K."/>
            <person name="Land M."/>
            <person name="Hauser L."/>
            <person name="Chang Y.J."/>
            <person name="Jeffries C.D."/>
            <person name="Chain P."/>
            <person name="Saunders E."/>
            <person name="Brettin T."/>
            <person name="Detter J.C."/>
            <person name="Goker M."/>
            <person name="Bristow J."/>
            <person name="Eisen J.A."/>
            <person name="Markowitz V."/>
            <person name="Hugenholtz P."/>
            <person name="Kyrpides N.C."/>
            <person name="Klenk H.P."/>
            <person name="Han C."/>
        </authorList>
    </citation>
    <scope>NUCLEOTIDE SEQUENCE [LARGE SCALE GENOMIC DNA]</scope>
    <source>
        <strain evidence="3">ATCC 49208 / DSM 771 / VKM B-1644</strain>
    </source>
</reference>
<dbReference type="Pfam" id="PF00873">
    <property type="entry name" value="ACR_tran"/>
    <property type="match status" value="1"/>
</dbReference>
<gene>
    <name evidence="2" type="ordered locus">Dtox_1925</name>
</gene>
<feature type="transmembrane region" description="Helical" evidence="1">
    <location>
        <begin position="429"/>
        <end position="449"/>
    </location>
</feature>
<dbReference type="SUPFAM" id="SSF82714">
    <property type="entry name" value="Multidrug efflux transporter AcrB TolC docking domain, DN and DC subdomains"/>
    <property type="match status" value="2"/>
</dbReference>
<evidence type="ECO:0000313" key="3">
    <source>
        <dbReference type="Proteomes" id="UP000002217"/>
    </source>
</evidence>
<dbReference type="eggNOG" id="COG0841">
    <property type="taxonomic scope" value="Bacteria"/>
</dbReference>
<feature type="transmembrane region" description="Helical" evidence="1">
    <location>
        <begin position="384"/>
        <end position="408"/>
    </location>
</feature>
<feature type="transmembrane region" description="Helical" evidence="1">
    <location>
        <begin position="990"/>
        <end position="1013"/>
    </location>
</feature>
<organism evidence="2 3">
    <name type="scientific">Desulfofarcimen acetoxidans (strain ATCC 49208 / DSM 771 / KCTC 5769 / VKM B-1644 / 5575)</name>
    <name type="common">Desulfotomaculum acetoxidans</name>
    <dbReference type="NCBI Taxonomy" id="485916"/>
    <lineage>
        <taxon>Bacteria</taxon>
        <taxon>Bacillati</taxon>
        <taxon>Bacillota</taxon>
        <taxon>Clostridia</taxon>
        <taxon>Eubacteriales</taxon>
        <taxon>Peptococcaceae</taxon>
        <taxon>Desulfofarcimen</taxon>
    </lineage>
</organism>
<feature type="transmembrane region" description="Helical" evidence="1">
    <location>
        <begin position="529"/>
        <end position="554"/>
    </location>
</feature>
<evidence type="ECO:0000256" key="1">
    <source>
        <dbReference type="SAM" id="Phobius"/>
    </source>
</evidence>
<evidence type="ECO:0000313" key="2">
    <source>
        <dbReference type="EMBL" id="ACV62765.1"/>
    </source>
</evidence>
<dbReference type="EMBL" id="CP001720">
    <property type="protein sequence ID" value="ACV62765.1"/>
    <property type="molecule type" value="Genomic_DNA"/>
</dbReference>
<keyword evidence="1" id="KW-1133">Transmembrane helix</keyword>
<dbReference type="AlphaFoldDB" id="C8VY84"/>